<evidence type="ECO:0000256" key="2">
    <source>
        <dbReference type="ARBA" id="ARBA00022475"/>
    </source>
</evidence>
<dbReference type="Pfam" id="PF02743">
    <property type="entry name" value="dCache_1"/>
    <property type="match status" value="1"/>
</dbReference>
<comment type="similarity">
    <text evidence="8">Belongs to the methyl-accepting chemotaxis (MCP) protein family.</text>
</comment>
<dbReference type="GO" id="GO:0006935">
    <property type="term" value="P:chemotaxis"/>
    <property type="evidence" value="ECO:0007669"/>
    <property type="project" value="UniProtKB-KW"/>
</dbReference>
<feature type="transmembrane region" description="Helical" evidence="10">
    <location>
        <begin position="12"/>
        <end position="35"/>
    </location>
</feature>
<dbReference type="InterPro" id="IPR003660">
    <property type="entry name" value="HAMP_dom"/>
</dbReference>
<keyword evidence="5 10" id="KW-1133">Transmembrane helix</keyword>
<evidence type="ECO:0000256" key="9">
    <source>
        <dbReference type="PROSITE-ProRule" id="PRU00284"/>
    </source>
</evidence>
<dbReference type="Pfam" id="PF00672">
    <property type="entry name" value="HAMP"/>
    <property type="match status" value="1"/>
</dbReference>
<dbReference type="Pfam" id="PF00015">
    <property type="entry name" value="MCPsignal"/>
    <property type="match status" value="1"/>
</dbReference>
<dbReference type="SUPFAM" id="SSF58104">
    <property type="entry name" value="Methyl-accepting chemotaxis protein (MCP) signaling domain"/>
    <property type="match status" value="2"/>
</dbReference>
<dbReference type="AlphaFoldDB" id="A0A6P1Y601"/>
<dbReference type="Gene3D" id="1.10.287.950">
    <property type="entry name" value="Methyl-accepting chemotaxis protein"/>
    <property type="match status" value="1"/>
</dbReference>
<dbReference type="PANTHER" id="PTHR32089:SF112">
    <property type="entry name" value="LYSOZYME-LIKE PROTEIN-RELATED"/>
    <property type="match status" value="1"/>
</dbReference>
<evidence type="ECO:0000256" key="7">
    <source>
        <dbReference type="ARBA" id="ARBA00023224"/>
    </source>
</evidence>
<dbReference type="SUPFAM" id="SSF103190">
    <property type="entry name" value="Sensory domain-like"/>
    <property type="match status" value="1"/>
</dbReference>
<dbReference type="Gene3D" id="3.30.450.20">
    <property type="entry name" value="PAS domain"/>
    <property type="match status" value="1"/>
</dbReference>
<gene>
    <name evidence="13" type="ORF">GWP43_13840</name>
</gene>
<dbReference type="InterPro" id="IPR033479">
    <property type="entry name" value="dCache_1"/>
</dbReference>
<keyword evidence="6 10" id="KW-0472">Membrane</keyword>
<organism evidence="13 14">
    <name type="scientific">Treponema vincentii</name>
    <dbReference type="NCBI Taxonomy" id="69710"/>
    <lineage>
        <taxon>Bacteria</taxon>
        <taxon>Pseudomonadati</taxon>
        <taxon>Spirochaetota</taxon>
        <taxon>Spirochaetia</taxon>
        <taxon>Spirochaetales</taxon>
        <taxon>Treponemataceae</taxon>
        <taxon>Treponema</taxon>
    </lineage>
</organism>
<dbReference type="InterPro" id="IPR029151">
    <property type="entry name" value="Sensor-like_sf"/>
</dbReference>
<evidence type="ECO:0000313" key="14">
    <source>
        <dbReference type="Proteomes" id="UP000464374"/>
    </source>
</evidence>
<evidence type="ECO:0000256" key="1">
    <source>
        <dbReference type="ARBA" id="ARBA00004651"/>
    </source>
</evidence>
<feature type="transmembrane region" description="Helical" evidence="10">
    <location>
        <begin position="296"/>
        <end position="323"/>
    </location>
</feature>
<evidence type="ECO:0000256" key="10">
    <source>
        <dbReference type="SAM" id="Phobius"/>
    </source>
</evidence>
<evidence type="ECO:0000259" key="12">
    <source>
        <dbReference type="PROSITE" id="PS50885"/>
    </source>
</evidence>
<dbReference type="InterPro" id="IPR004089">
    <property type="entry name" value="MCPsignal_dom"/>
</dbReference>
<evidence type="ECO:0000256" key="4">
    <source>
        <dbReference type="ARBA" id="ARBA00022692"/>
    </source>
</evidence>
<proteinExistence type="inferred from homology"/>
<dbReference type="PANTHER" id="PTHR32089">
    <property type="entry name" value="METHYL-ACCEPTING CHEMOTAXIS PROTEIN MCPB"/>
    <property type="match status" value="1"/>
</dbReference>
<dbReference type="PROSITE" id="PS50885">
    <property type="entry name" value="HAMP"/>
    <property type="match status" value="1"/>
</dbReference>
<dbReference type="PROSITE" id="PS50111">
    <property type="entry name" value="CHEMOTAXIS_TRANSDUC_2"/>
    <property type="match status" value="1"/>
</dbReference>
<name>A0A6P1Y601_9SPIR</name>
<dbReference type="Proteomes" id="UP000464374">
    <property type="component" value="Chromosome"/>
</dbReference>
<protein>
    <submittedName>
        <fullName evidence="13">HAMP domain-containing protein</fullName>
    </submittedName>
</protein>
<dbReference type="EMBL" id="CP048020">
    <property type="protein sequence ID" value="QHX44362.1"/>
    <property type="molecule type" value="Genomic_DNA"/>
</dbReference>
<evidence type="ECO:0000256" key="5">
    <source>
        <dbReference type="ARBA" id="ARBA00022989"/>
    </source>
</evidence>
<dbReference type="SMART" id="SM00304">
    <property type="entry name" value="HAMP"/>
    <property type="match status" value="1"/>
</dbReference>
<dbReference type="CDD" id="cd12912">
    <property type="entry name" value="PDC2_MCP_like"/>
    <property type="match status" value="1"/>
</dbReference>
<keyword evidence="2" id="KW-1003">Cell membrane</keyword>
<dbReference type="GO" id="GO:0007165">
    <property type="term" value="P:signal transduction"/>
    <property type="evidence" value="ECO:0007669"/>
    <property type="project" value="UniProtKB-KW"/>
</dbReference>
<evidence type="ECO:0000259" key="11">
    <source>
        <dbReference type="PROSITE" id="PS50111"/>
    </source>
</evidence>
<evidence type="ECO:0000313" key="13">
    <source>
        <dbReference type="EMBL" id="QHX44362.1"/>
    </source>
</evidence>
<sequence length="710" mass="77749">MKKALSIRFRLLRAITITIISIIGFISAVVGYELYKRNTALFNEFTAQQFFNVEKSINLLMQKGENVVTMLASHPAVRGADDTIYNYTIEAQKSGRIYTHTGKTEQELVTLFKAIEESFSEFQDVYMGTRWGGIATSWSGEDELGYDPRQRSWYKQAAEANGAIVITPVYIATDGTPVVAVAKAIKDGNGTLLGCVGVDINLSDLTSFISSVKIGNTGYCMLVQDDGMILADAAHSAFISKNLSDVDAAFAKITQKKEGSVFITLDGKQRKAYIFPFPELRWKLIVIVEQREILSLFYALVRIMILIGLLMFVIYFTLAIIAARALKRYFARLESMFEKIAAGDLTDRVAVKRNNEIGRLMTNLNMAIEHTHTMLTVLKEEADKMTAIGSDLSSNMEETAAAVKQISSNATTVKEKALMQAAGVTETAAAGEQIQGKLNLLVEGITRQSESITQSSALITRTAENMLRINKILSQNDELIKTVYGQMKAGTDGARAANEFVKKIAERSEALLEASQVIQNIASQTNLLAMNAAIEAAHAGESGKGFAVVADEIRKLAEESNMQGKQIGAVIKESTEIIAQVSEAGIQAEKTFTDVYGLISNISEKEDSIVDLMREQEENGTQVLSAIETINKVTKDVSTASIEMLEGGKQIAEEMQKLAEITRETTDSMTEIASGAEQITDAVEEVVSITEQNKTSIDHLAQEVGKFKIN</sequence>
<evidence type="ECO:0000256" key="6">
    <source>
        <dbReference type="ARBA" id="ARBA00023136"/>
    </source>
</evidence>
<keyword evidence="4 10" id="KW-0812">Transmembrane</keyword>
<evidence type="ECO:0000256" key="8">
    <source>
        <dbReference type="ARBA" id="ARBA00029447"/>
    </source>
</evidence>
<dbReference type="Gene3D" id="6.10.340.10">
    <property type="match status" value="1"/>
</dbReference>
<dbReference type="CDD" id="cd18773">
    <property type="entry name" value="PDC1_HK_sensor"/>
    <property type="match status" value="1"/>
</dbReference>
<dbReference type="SMART" id="SM00283">
    <property type="entry name" value="MA"/>
    <property type="match status" value="1"/>
</dbReference>
<reference evidence="13 14" key="1">
    <citation type="submission" date="2020-01" db="EMBL/GenBank/DDBJ databases">
        <title>Complete genome sequence of a human oral phylogroup 1 Treponema sp. strain ATCC 700766, originally isolated from periodontitis dental plaque.</title>
        <authorList>
            <person name="Chan Y."/>
            <person name="Huo Y.-B."/>
            <person name="Yu X.-L."/>
            <person name="Zeng H."/>
            <person name="Leung W.-K."/>
            <person name="Watt R.M."/>
        </authorList>
    </citation>
    <scope>NUCLEOTIDE SEQUENCE [LARGE SCALE GENOMIC DNA]</scope>
    <source>
        <strain evidence="13 14">OMZ 804</strain>
    </source>
</reference>
<dbReference type="CDD" id="cd06225">
    <property type="entry name" value="HAMP"/>
    <property type="match status" value="1"/>
</dbReference>
<dbReference type="KEGG" id="trz:GWP43_13840"/>
<feature type="domain" description="Methyl-accepting transducer" evidence="11">
    <location>
        <begin position="395"/>
        <end position="645"/>
    </location>
</feature>
<dbReference type="GO" id="GO:0005886">
    <property type="term" value="C:plasma membrane"/>
    <property type="evidence" value="ECO:0007669"/>
    <property type="project" value="UniProtKB-SubCell"/>
</dbReference>
<dbReference type="RefSeq" id="WP_162664635.1">
    <property type="nucleotide sequence ID" value="NZ_CP048020.1"/>
</dbReference>
<accession>A0A6P1Y601</accession>
<keyword evidence="3" id="KW-0145">Chemotaxis</keyword>
<feature type="domain" description="HAMP" evidence="12">
    <location>
        <begin position="324"/>
        <end position="376"/>
    </location>
</feature>
<evidence type="ECO:0000256" key="3">
    <source>
        <dbReference type="ARBA" id="ARBA00022500"/>
    </source>
</evidence>
<comment type="subcellular location">
    <subcellularLocation>
        <location evidence="1">Cell membrane</location>
        <topology evidence="1">Multi-pass membrane protein</topology>
    </subcellularLocation>
</comment>
<keyword evidence="7 9" id="KW-0807">Transducer</keyword>